<gene>
    <name evidence="2" type="ORF">GCM10011487_30170</name>
</gene>
<name>A0A829YCM7_9GAMM</name>
<evidence type="ECO:0000313" key="3">
    <source>
        <dbReference type="Proteomes" id="UP000445000"/>
    </source>
</evidence>
<evidence type="ECO:0000256" key="1">
    <source>
        <dbReference type="SAM" id="SignalP"/>
    </source>
</evidence>
<keyword evidence="3" id="KW-1185">Reference proteome</keyword>
<comment type="caution">
    <text evidence="2">The sequence shown here is derived from an EMBL/GenBank/DDBJ whole genome shotgun (WGS) entry which is preliminary data.</text>
</comment>
<reference evidence="3" key="1">
    <citation type="submission" date="2020-01" db="EMBL/GenBank/DDBJ databases">
        <title>'Steroidobacter agaridevorans' sp. nov., agar-degrading bacteria isolated from rhizosphere soils.</title>
        <authorList>
            <person name="Ikenaga M."/>
            <person name="Kataoka M."/>
            <person name="Murouchi A."/>
            <person name="Katsuragi S."/>
            <person name="Sakai M."/>
        </authorList>
    </citation>
    <scope>NUCLEOTIDE SEQUENCE [LARGE SCALE GENOMIC DNA]</scope>
    <source>
        <strain evidence="3">YU21-B</strain>
    </source>
</reference>
<proteinExistence type="predicted"/>
<evidence type="ECO:0008006" key="4">
    <source>
        <dbReference type="Google" id="ProtNLM"/>
    </source>
</evidence>
<dbReference type="Proteomes" id="UP000445000">
    <property type="component" value="Unassembled WGS sequence"/>
</dbReference>
<feature type="chain" id="PRO_5032998589" description="Secreted protein" evidence="1">
    <location>
        <begin position="25"/>
        <end position="159"/>
    </location>
</feature>
<keyword evidence="1" id="KW-0732">Signal</keyword>
<evidence type="ECO:0000313" key="2">
    <source>
        <dbReference type="EMBL" id="GFE81017.1"/>
    </source>
</evidence>
<dbReference type="RefSeq" id="WP_161812722.1">
    <property type="nucleotide sequence ID" value="NZ_BLJN01000003.1"/>
</dbReference>
<feature type="signal peptide" evidence="1">
    <location>
        <begin position="1"/>
        <end position="24"/>
    </location>
</feature>
<sequence>MNGKAVVWLGSLCAALAWFGVSIAEDTGKPVENTAQATKPTAADTARRTCINQCEISNGTCNSEVRQARQECSKNAANSGRDPMTMRNNDYTYFCSYFRNPGGRRGPGNYGARFAQHYNVCIDVMQQNIASMRYDCYRNERDAQSICRTELRECEAACQ</sequence>
<dbReference type="EMBL" id="BLJN01000003">
    <property type="protein sequence ID" value="GFE81017.1"/>
    <property type="molecule type" value="Genomic_DNA"/>
</dbReference>
<dbReference type="AlphaFoldDB" id="A0A829YCM7"/>
<protein>
    <recommendedName>
        <fullName evidence="4">Secreted protein</fullName>
    </recommendedName>
</protein>
<accession>A0A829YCM7</accession>
<organism evidence="2 3">
    <name type="scientific">Steroidobacter agaridevorans</name>
    <dbReference type="NCBI Taxonomy" id="2695856"/>
    <lineage>
        <taxon>Bacteria</taxon>
        <taxon>Pseudomonadati</taxon>
        <taxon>Pseudomonadota</taxon>
        <taxon>Gammaproteobacteria</taxon>
        <taxon>Steroidobacterales</taxon>
        <taxon>Steroidobacteraceae</taxon>
        <taxon>Steroidobacter</taxon>
    </lineage>
</organism>